<accession>A0ABT7BPA5</accession>
<name>A0ABT7BPA5_9CYAN</name>
<reference evidence="1 2" key="1">
    <citation type="submission" date="2023-01" db="EMBL/GenBank/DDBJ databases">
        <title>Novel diversity within Roseofilum (Cyanobacteria; Desertifilaceae) from marine benthic mats with descriptions of four novel species.</title>
        <authorList>
            <person name="Wang Y."/>
            <person name="Berthold D.E."/>
            <person name="Hu J."/>
            <person name="Lefler F.W."/>
            <person name="Laughinghouse H.D. IV."/>
        </authorList>
    </citation>
    <scope>NUCLEOTIDE SEQUENCE [LARGE SCALE GENOMIC DNA]</scope>
    <source>
        <strain evidence="1 2">BLCC-M91</strain>
    </source>
</reference>
<evidence type="ECO:0000313" key="1">
    <source>
        <dbReference type="EMBL" id="MDJ1180905.1"/>
    </source>
</evidence>
<protein>
    <submittedName>
        <fullName evidence="1">Uncharacterized protein</fullName>
    </submittedName>
</protein>
<gene>
    <name evidence="1" type="ORF">PJF56_18755</name>
</gene>
<organism evidence="1 2">
    <name type="scientific">Roseofilum halophilum BLCC-M91</name>
    <dbReference type="NCBI Taxonomy" id="3022259"/>
    <lineage>
        <taxon>Bacteria</taxon>
        <taxon>Bacillati</taxon>
        <taxon>Cyanobacteriota</taxon>
        <taxon>Cyanophyceae</taxon>
        <taxon>Desertifilales</taxon>
        <taxon>Desertifilaceae</taxon>
        <taxon>Roseofilum</taxon>
        <taxon>Roseofilum halophilum</taxon>
    </lineage>
</organism>
<dbReference type="RefSeq" id="WP_283764206.1">
    <property type="nucleotide sequence ID" value="NZ_JAQPOK010000146.1"/>
</dbReference>
<dbReference type="EMBL" id="JAQPOK010000146">
    <property type="protein sequence ID" value="MDJ1180905.1"/>
    <property type="molecule type" value="Genomic_DNA"/>
</dbReference>
<keyword evidence="2" id="KW-1185">Reference proteome</keyword>
<dbReference type="Proteomes" id="UP001231370">
    <property type="component" value="Unassembled WGS sequence"/>
</dbReference>
<proteinExistence type="predicted"/>
<comment type="caution">
    <text evidence="1">The sequence shown here is derived from an EMBL/GenBank/DDBJ whole genome shotgun (WGS) entry which is preliminary data.</text>
</comment>
<sequence>MGLRKQSLGFYALIHGYDRHQSFEKLDEVDRIDDRQNIRQSLNANQSLSCMTFSIE</sequence>
<evidence type="ECO:0000313" key="2">
    <source>
        <dbReference type="Proteomes" id="UP001231370"/>
    </source>
</evidence>